<dbReference type="HOGENOM" id="CLU_018003_8_0_1"/>
<keyword evidence="4" id="KW-1185">Reference proteome</keyword>
<evidence type="ECO:0000313" key="4">
    <source>
        <dbReference type="Proteomes" id="UP000001194"/>
    </source>
</evidence>
<dbReference type="OrthoDB" id="8954335at2759"/>
<proteinExistence type="predicted"/>
<feature type="compositionally biased region" description="Basic and acidic residues" evidence="1">
    <location>
        <begin position="614"/>
        <end position="625"/>
    </location>
</feature>
<dbReference type="EMBL" id="DS547111">
    <property type="protein sequence ID" value="EDR05884.1"/>
    <property type="molecule type" value="Genomic_DNA"/>
</dbReference>
<name>B0DHS5_LACBS</name>
<gene>
    <name evidence="3" type="ORF">LACBIDRAFT_302498</name>
</gene>
<dbReference type="GeneID" id="6079206"/>
<dbReference type="InParanoid" id="B0DHS5"/>
<dbReference type="Proteomes" id="UP000001194">
    <property type="component" value="Unassembled WGS sequence"/>
</dbReference>
<dbReference type="AlphaFoldDB" id="B0DHS5"/>
<evidence type="ECO:0000259" key="2">
    <source>
        <dbReference type="Pfam" id="PF01926"/>
    </source>
</evidence>
<reference evidence="3 4" key="1">
    <citation type="journal article" date="2008" name="Nature">
        <title>The genome of Laccaria bicolor provides insights into mycorrhizal symbiosis.</title>
        <authorList>
            <person name="Martin F."/>
            <person name="Aerts A."/>
            <person name="Ahren D."/>
            <person name="Brun A."/>
            <person name="Danchin E.G.J."/>
            <person name="Duchaussoy F."/>
            <person name="Gibon J."/>
            <person name="Kohler A."/>
            <person name="Lindquist E."/>
            <person name="Pereda V."/>
            <person name="Salamov A."/>
            <person name="Shapiro H.J."/>
            <person name="Wuyts J."/>
            <person name="Blaudez D."/>
            <person name="Buee M."/>
            <person name="Brokstein P."/>
            <person name="Canbaeck B."/>
            <person name="Cohen D."/>
            <person name="Courty P.E."/>
            <person name="Coutinho P.M."/>
            <person name="Delaruelle C."/>
            <person name="Detter J.C."/>
            <person name="Deveau A."/>
            <person name="DiFazio S."/>
            <person name="Duplessis S."/>
            <person name="Fraissinet-Tachet L."/>
            <person name="Lucic E."/>
            <person name="Frey-Klett P."/>
            <person name="Fourrey C."/>
            <person name="Feussner I."/>
            <person name="Gay G."/>
            <person name="Grimwood J."/>
            <person name="Hoegger P.J."/>
            <person name="Jain P."/>
            <person name="Kilaru S."/>
            <person name="Labbe J."/>
            <person name="Lin Y.C."/>
            <person name="Legue V."/>
            <person name="Le Tacon F."/>
            <person name="Marmeisse R."/>
            <person name="Melayah D."/>
            <person name="Montanini B."/>
            <person name="Muratet M."/>
            <person name="Nehls U."/>
            <person name="Niculita-Hirzel H."/>
            <person name="Oudot-Le Secq M.P."/>
            <person name="Peter M."/>
            <person name="Quesneville H."/>
            <person name="Rajashekar B."/>
            <person name="Reich M."/>
            <person name="Rouhier N."/>
            <person name="Schmutz J."/>
            <person name="Yin T."/>
            <person name="Chalot M."/>
            <person name="Henrissat B."/>
            <person name="Kuees U."/>
            <person name="Lucas S."/>
            <person name="Van de Peer Y."/>
            <person name="Podila G.K."/>
            <person name="Polle A."/>
            <person name="Pukkila P.J."/>
            <person name="Richardson P.M."/>
            <person name="Rouze P."/>
            <person name="Sanders I.R."/>
            <person name="Stajich J.E."/>
            <person name="Tunlid A."/>
            <person name="Tuskan G."/>
            <person name="Grigoriev I.V."/>
        </authorList>
    </citation>
    <scope>NUCLEOTIDE SEQUENCE [LARGE SCALE GENOMIC DNA]</scope>
    <source>
        <strain evidence="4">S238N-H82 / ATCC MYA-4686</strain>
    </source>
</reference>
<sequence>MSKNKRTPPWKPEANDIIIPLMGPTGAGKSTFINLIAGKEVTTVGHDLKSCTTHLLPVVIDSLPSDFLKGRRLVLVDTPGFGDTYVDDADVLRSIGSWLETMYESQHSKLAGIVYLHDISLARMLGSTLKNLDVFQKLCGKGALKRVVLCTTKWSDIYPEEGAMRTKQLEDNYWKEMIEGGSTVHKFEDSQQSAWDVITSIMEEDRHEKMDALQIQEELVELHKLIPNTAAGQQLRYSLDQLLKSLKQASSKDPSRRKELDAQIAAIRDQLRVMSVPVTQRIWGLLKFQVDKILDKSMLLNATTPAPSTGNKLLGPAVGARLEADVKKLIILLGETETCERLLKLSAAEITNFGGDEQATTEVRCWSVKKGGSRPLFVVAAPSFRLHQSGDPTIFEKVRTWLRSSCREDMQFGIIFLHDSVYPPPSEVPHAGCALECVKQSGLQSNILFATFASQATGAVKYGFDSNVASFQGTSGHTTQEMFDTALGMPVELSLLLEELQTISVGATNRERKPLKSQLARSIIRLFEVPSATDKSQSGDTASKIGSKTLPETPSQSVGAPSPEPSQHNLRTSCDEASLVSTSDVRPASPPHGEKSPPQRTLSPKPRPSSSSCKEVHEKQKEPSIRHYNLSIRLPFGRRKKRQESLPPPVSSHLTPMDDDVEPVKN</sequence>
<evidence type="ECO:0000256" key="1">
    <source>
        <dbReference type="SAM" id="MobiDB-lite"/>
    </source>
</evidence>
<accession>B0DHS5</accession>
<organism evidence="4">
    <name type="scientific">Laccaria bicolor (strain S238N-H82 / ATCC MYA-4686)</name>
    <name type="common">Bicoloured deceiver</name>
    <name type="synonym">Laccaria laccata var. bicolor</name>
    <dbReference type="NCBI Taxonomy" id="486041"/>
    <lineage>
        <taxon>Eukaryota</taxon>
        <taxon>Fungi</taxon>
        <taxon>Dikarya</taxon>
        <taxon>Basidiomycota</taxon>
        <taxon>Agaricomycotina</taxon>
        <taxon>Agaricomycetes</taxon>
        <taxon>Agaricomycetidae</taxon>
        <taxon>Agaricales</taxon>
        <taxon>Agaricineae</taxon>
        <taxon>Hydnangiaceae</taxon>
        <taxon>Laccaria</taxon>
    </lineage>
</organism>
<dbReference type="Pfam" id="PF01926">
    <property type="entry name" value="MMR_HSR1"/>
    <property type="match status" value="1"/>
</dbReference>
<feature type="domain" description="G" evidence="2">
    <location>
        <begin position="21"/>
        <end position="92"/>
    </location>
</feature>
<dbReference type="Gene3D" id="3.40.50.300">
    <property type="entry name" value="P-loop containing nucleotide triphosphate hydrolases"/>
    <property type="match status" value="1"/>
</dbReference>
<feature type="region of interest" description="Disordered" evidence="1">
    <location>
        <begin position="531"/>
        <end position="666"/>
    </location>
</feature>
<dbReference type="GO" id="GO:0005525">
    <property type="term" value="F:GTP binding"/>
    <property type="evidence" value="ECO:0007669"/>
    <property type="project" value="InterPro"/>
</dbReference>
<dbReference type="RefSeq" id="XP_001883560.1">
    <property type="nucleotide sequence ID" value="XM_001883525.1"/>
</dbReference>
<dbReference type="InterPro" id="IPR027417">
    <property type="entry name" value="P-loop_NTPase"/>
</dbReference>
<dbReference type="SUPFAM" id="SSF52540">
    <property type="entry name" value="P-loop containing nucleoside triphosphate hydrolases"/>
    <property type="match status" value="1"/>
</dbReference>
<evidence type="ECO:0000313" key="3">
    <source>
        <dbReference type="EMBL" id="EDR05884.1"/>
    </source>
</evidence>
<feature type="compositionally biased region" description="Polar residues" evidence="1">
    <location>
        <begin position="533"/>
        <end position="572"/>
    </location>
</feature>
<protein>
    <submittedName>
        <fullName evidence="3">Predicted protein</fullName>
    </submittedName>
</protein>
<feature type="compositionally biased region" description="Acidic residues" evidence="1">
    <location>
        <begin position="657"/>
        <end position="666"/>
    </location>
</feature>
<dbReference type="InterPro" id="IPR006073">
    <property type="entry name" value="GTP-bd"/>
</dbReference>
<dbReference type="KEGG" id="lbc:LACBIDRAFT_302498"/>